<feature type="non-terminal residue" evidence="1">
    <location>
        <position position="1"/>
    </location>
</feature>
<evidence type="ECO:0000313" key="1">
    <source>
        <dbReference type="EMBL" id="CAF5018657.1"/>
    </source>
</evidence>
<dbReference type="GO" id="GO:0030018">
    <property type="term" value="C:Z disc"/>
    <property type="evidence" value="ECO:0007669"/>
    <property type="project" value="TreeGrafter"/>
</dbReference>
<dbReference type="InterPro" id="IPR015925">
    <property type="entry name" value="Ryanodine_IP3_receptor"/>
</dbReference>
<organism evidence="1 2">
    <name type="scientific">Rotaria socialis</name>
    <dbReference type="NCBI Taxonomy" id="392032"/>
    <lineage>
        <taxon>Eukaryota</taxon>
        <taxon>Metazoa</taxon>
        <taxon>Spiralia</taxon>
        <taxon>Gnathifera</taxon>
        <taxon>Rotifera</taxon>
        <taxon>Eurotatoria</taxon>
        <taxon>Bdelloidea</taxon>
        <taxon>Philodinida</taxon>
        <taxon>Philodinidae</taxon>
        <taxon>Rotaria</taxon>
    </lineage>
</organism>
<sequence length="71" mass="8164">LTSFSGQKARLNFGQDVNSLKYFTSCGLQEGYEPFCVNMSRSLTFWYSNFIPRFESVKSFSRSFEIVRVGA</sequence>
<proteinExistence type="predicted"/>
<dbReference type="GO" id="GO:0033017">
    <property type="term" value="C:sarcoplasmic reticulum membrane"/>
    <property type="evidence" value="ECO:0007669"/>
    <property type="project" value="TreeGrafter"/>
</dbReference>
<dbReference type="GO" id="GO:0005219">
    <property type="term" value="F:ryanodine-sensitive calcium-release channel activity"/>
    <property type="evidence" value="ECO:0007669"/>
    <property type="project" value="TreeGrafter"/>
</dbReference>
<dbReference type="AlphaFoldDB" id="A0A822BS36"/>
<dbReference type="GO" id="GO:0014808">
    <property type="term" value="P:release of sequestered calcium ion into cytosol by sarcoplasmic reticulum"/>
    <property type="evidence" value="ECO:0007669"/>
    <property type="project" value="TreeGrafter"/>
</dbReference>
<dbReference type="GO" id="GO:0034704">
    <property type="term" value="C:calcium channel complex"/>
    <property type="evidence" value="ECO:0007669"/>
    <property type="project" value="TreeGrafter"/>
</dbReference>
<dbReference type="PANTHER" id="PTHR46399:SF8">
    <property type="entry name" value="B30.2_SPRY DOMAIN-CONTAINING PROTEIN"/>
    <property type="match status" value="1"/>
</dbReference>
<evidence type="ECO:0000313" key="2">
    <source>
        <dbReference type="Proteomes" id="UP000663848"/>
    </source>
</evidence>
<dbReference type="GO" id="GO:0042383">
    <property type="term" value="C:sarcolemma"/>
    <property type="evidence" value="ECO:0007669"/>
    <property type="project" value="TreeGrafter"/>
</dbReference>
<reference evidence="1" key="1">
    <citation type="submission" date="2021-02" db="EMBL/GenBank/DDBJ databases">
        <authorList>
            <person name="Nowell W R."/>
        </authorList>
    </citation>
    <scope>NUCLEOTIDE SEQUENCE</scope>
</reference>
<name>A0A822BS36_9BILA</name>
<dbReference type="Proteomes" id="UP000663848">
    <property type="component" value="Unassembled WGS sequence"/>
</dbReference>
<dbReference type="GO" id="GO:0005790">
    <property type="term" value="C:smooth endoplasmic reticulum"/>
    <property type="evidence" value="ECO:0007669"/>
    <property type="project" value="TreeGrafter"/>
</dbReference>
<accession>A0A822BS36</accession>
<dbReference type="GO" id="GO:0006941">
    <property type="term" value="P:striated muscle contraction"/>
    <property type="evidence" value="ECO:0007669"/>
    <property type="project" value="TreeGrafter"/>
</dbReference>
<dbReference type="EMBL" id="CAJOBR010038101">
    <property type="protein sequence ID" value="CAF5018657.1"/>
    <property type="molecule type" value="Genomic_DNA"/>
</dbReference>
<dbReference type="Gene3D" id="2.60.120.920">
    <property type="match status" value="1"/>
</dbReference>
<gene>
    <name evidence="1" type="ORF">QYT958_LOCUS39748</name>
</gene>
<dbReference type="PANTHER" id="PTHR46399">
    <property type="entry name" value="B30.2/SPRY DOMAIN-CONTAINING PROTEIN"/>
    <property type="match status" value="1"/>
</dbReference>
<feature type="non-terminal residue" evidence="1">
    <location>
        <position position="71"/>
    </location>
</feature>
<comment type="caution">
    <text evidence="1">The sequence shown here is derived from an EMBL/GenBank/DDBJ whole genome shotgun (WGS) entry which is preliminary data.</text>
</comment>
<dbReference type="InterPro" id="IPR043136">
    <property type="entry name" value="B30.2/SPRY_sf"/>
</dbReference>
<protein>
    <submittedName>
        <fullName evidence="1">Uncharacterized protein</fullName>
    </submittedName>
</protein>